<evidence type="ECO:0000313" key="6">
    <source>
        <dbReference type="Proteomes" id="UP000515472"/>
    </source>
</evidence>
<dbReference type="InterPro" id="IPR001789">
    <property type="entry name" value="Sig_transdc_resp-reg_receiver"/>
</dbReference>
<accession>A0A6S6LZW8</accession>
<dbReference type="Pfam" id="PF00072">
    <property type="entry name" value="Response_reg"/>
    <property type="match status" value="1"/>
</dbReference>
<dbReference type="SMART" id="SM00530">
    <property type="entry name" value="HTH_XRE"/>
    <property type="match status" value="1"/>
</dbReference>
<dbReference type="SUPFAM" id="SSF47413">
    <property type="entry name" value="lambda repressor-like DNA-binding domains"/>
    <property type="match status" value="1"/>
</dbReference>
<evidence type="ECO:0000313" key="5">
    <source>
        <dbReference type="EMBL" id="BCG46849.1"/>
    </source>
</evidence>
<sequence>MTIEEAFGIVIRRLRRERNLSQEKLSTASSLDRKFISNLEGGKQQPSLVSVFALAGALNATASSLLYEAEFILKINTPEKLRIDGGCGKIDWISSMEIMMNNGHNCYQGNETILIVDDEKQLRDMLSDFLASYGYNVILAEDGQDALDKFQQNHQEINLVVMDVVMPRKDGITCFREIKELHPGTKVLFMSGYRPDHLHANDDFRMIQKPFSPVEMIKAIRKVLEEPAPSGEK</sequence>
<dbReference type="SMART" id="SM00448">
    <property type="entry name" value="REC"/>
    <property type="match status" value="1"/>
</dbReference>
<dbReference type="PANTHER" id="PTHR44591">
    <property type="entry name" value="STRESS RESPONSE REGULATOR PROTEIN 1"/>
    <property type="match status" value="1"/>
</dbReference>
<dbReference type="InterPro" id="IPR011006">
    <property type="entry name" value="CheY-like_superfamily"/>
</dbReference>
<dbReference type="KEGG" id="gbn:GEOBRER4_15990"/>
<proteinExistence type="predicted"/>
<dbReference type="InterPro" id="IPR001387">
    <property type="entry name" value="Cro/C1-type_HTH"/>
</dbReference>
<name>A0A6S6LZW8_9BACT</name>
<feature type="domain" description="HTH cro/C1-type" evidence="4">
    <location>
        <begin position="11"/>
        <end position="65"/>
    </location>
</feature>
<dbReference type="PANTHER" id="PTHR44591:SF3">
    <property type="entry name" value="RESPONSE REGULATORY DOMAIN-CONTAINING PROTEIN"/>
    <property type="match status" value="1"/>
</dbReference>
<feature type="domain" description="Response regulatory" evidence="3">
    <location>
        <begin position="112"/>
        <end position="224"/>
    </location>
</feature>
<dbReference type="PROSITE" id="PS50943">
    <property type="entry name" value="HTH_CROC1"/>
    <property type="match status" value="1"/>
</dbReference>
<feature type="modified residue" description="4-aspartylphosphate" evidence="2">
    <location>
        <position position="163"/>
    </location>
</feature>
<gene>
    <name evidence="5" type="ORF">GEOBRER4_n1662</name>
</gene>
<evidence type="ECO:0000259" key="4">
    <source>
        <dbReference type="PROSITE" id="PS50943"/>
    </source>
</evidence>
<evidence type="ECO:0000256" key="2">
    <source>
        <dbReference type="PROSITE-ProRule" id="PRU00169"/>
    </source>
</evidence>
<reference evidence="5 6" key="1">
    <citation type="submission" date="2020-06" db="EMBL/GenBank/DDBJ databases">
        <title>Interaction of electrochemicaly active bacteria, Geobacter bremensis R4 on different carbon anode.</title>
        <authorList>
            <person name="Meng L."/>
            <person name="Yoshida N."/>
        </authorList>
    </citation>
    <scope>NUCLEOTIDE SEQUENCE [LARGE SCALE GENOMIC DNA]</scope>
    <source>
        <strain evidence="5 6">R4</strain>
    </source>
</reference>
<organism evidence="5 6">
    <name type="scientific">Citrifermentans bremense</name>
    <dbReference type="NCBI Taxonomy" id="60035"/>
    <lineage>
        <taxon>Bacteria</taxon>
        <taxon>Pseudomonadati</taxon>
        <taxon>Thermodesulfobacteriota</taxon>
        <taxon>Desulfuromonadia</taxon>
        <taxon>Geobacterales</taxon>
        <taxon>Geobacteraceae</taxon>
        <taxon>Citrifermentans</taxon>
    </lineage>
</organism>
<evidence type="ECO:0000256" key="1">
    <source>
        <dbReference type="ARBA" id="ARBA00022553"/>
    </source>
</evidence>
<dbReference type="AlphaFoldDB" id="A0A6S6LZW8"/>
<dbReference type="SUPFAM" id="SSF52172">
    <property type="entry name" value="CheY-like"/>
    <property type="match status" value="1"/>
</dbReference>
<dbReference type="InterPro" id="IPR050595">
    <property type="entry name" value="Bact_response_regulator"/>
</dbReference>
<dbReference type="PROSITE" id="PS50110">
    <property type="entry name" value="RESPONSE_REGULATORY"/>
    <property type="match status" value="1"/>
</dbReference>
<dbReference type="Gene3D" id="3.40.50.2300">
    <property type="match status" value="1"/>
</dbReference>
<evidence type="ECO:0000259" key="3">
    <source>
        <dbReference type="PROSITE" id="PS50110"/>
    </source>
</evidence>
<dbReference type="Proteomes" id="UP000515472">
    <property type="component" value="Chromosome"/>
</dbReference>
<dbReference type="Gene3D" id="1.10.260.40">
    <property type="entry name" value="lambda repressor-like DNA-binding domains"/>
    <property type="match status" value="1"/>
</dbReference>
<dbReference type="InterPro" id="IPR010982">
    <property type="entry name" value="Lambda_DNA-bd_dom_sf"/>
</dbReference>
<keyword evidence="6" id="KW-1185">Reference proteome</keyword>
<dbReference type="Pfam" id="PF01381">
    <property type="entry name" value="HTH_3"/>
    <property type="match status" value="1"/>
</dbReference>
<dbReference type="GO" id="GO:0000160">
    <property type="term" value="P:phosphorelay signal transduction system"/>
    <property type="evidence" value="ECO:0007669"/>
    <property type="project" value="InterPro"/>
</dbReference>
<dbReference type="EMBL" id="AP023213">
    <property type="protein sequence ID" value="BCG46849.1"/>
    <property type="molecule type" value="Genomic_DNA"/>
</dbReference>
<keyword evidence="1 2" id="KW-0597">Phosphoprotein</keyword>
<protein>
    <submittedName>
        <fullName evidence="5">Transcriptional regulator, Xre family</fullName>
    </submittedName>
</protein>
<dbReference type="GO" id="GO:0003677">
    <property type="term" value="F:DNA binding"/>
    <property type="evidence" value="ECO:0007669"/>
    <property type="project" value="InterPro"/>
</dbReference>
<dbReference type="RefSeq" id="WP_185244965.1">
    <property type="nucleotide sequence ID" value="NZ_AP023213.1"/>
</dbReference>
<dbReference type="CDD" id="cd00093">
    <property type="entry name" value="HTH_XRE"/>
    <property type="match status" value="1"/>
</dbReference>